<keyword evidence="1" id="KW-1133">Transmembrane helix</keyword>
<protein>
    <recommendedName>
        <fullName evidence="4">SAF domain-containing protein</fullName>
    </recommendedName>
</protein>
<name>A0AAX3M0D2_9BACL</name>
<sequence>MKLRLFIQKMNKYIHTPVAMMASLSIVAITTTSFLPIQLTNEHQQNKAYAMMSTDESGKVTEVQDEYRSEPEPAVTIPTEAPSMTDIMPDEHMVNPSADESIVGTIVSEALMHTDQKGHPVSMQVQRLLKDNEYLQDTAKIDVKEAALTVDMLRRDTGNTAYLSMPAPPEMPPAAELAVVLTSRAQKLFADSQLGISIQAWHGRMTIPRQALQSDHTDMTIRLGSDRQTISPQGAVGTTLQVVIPDTSSPQDVWIALPLPDKKLTASQLNHLSVCAEYADGTQQYLKGKLTNYNPTTKAIQFATHLSGNYTIVTTK</sequence>
<reference evidence="2 3" key="1">
    <citation type="submission" date="2023-02" db="EMBL/GenBank/DDBJ databases">
        <title>Genome sequence of Paenibacillus kyungheensis KACC 18744.</title>
        <authorList>
            <person name="Kim S."/>
            <person name="Heo J."/>
            <person name="Kwon S.-W."/>
        </authorList>
    </citation>
    <scope>NUCLEOTIDE SEQUENCE [LARGE SCALE GENOMIC DNA]</scope>
    <source>
        <strain evidence="2 3">KACC 18744</strain>
    </source>
</reference>
<gene>
    <name evidence="2" type="ORF">PQ456_21565</name>
</gene>
<dbReference type="Proteomes" id="UP001220509">
    <property type="component" value="Chromosome"/>
</dbReference>
<keyword evidence="3" id="KW-1185">Reference proteome</keyword>
<evidence type="ECO:0000256" key="1">
    <source>
        <dbReference type="SAM" id="Phobius"/>
    </source>
</evidence>
<proteinExistence type="predicted"/>
<dbReference type="AlphaFoldDB" id="A0AAX3M0D2"/>
<dbReference type="EMBL" id="CP117416">
    <property type="protein sequence ID" value="WCT55704.1"/>
    <property type="molecule type" value="Genomic_DNA"/>
</dbReference>
<keyword evidence="1" id="KW-0812">Transmembrane</keyword>
<evidence type="ECO:0000313" key="3">
    <source>
        <dbReference type="Proteomes" id="UP001220509"/>
    </source>
</evidence>
<organism evidence="2 3">
    <name type="scientific">Paenibacillus kyungheensis</name>
    <dbReference type="NCBI Taxonomy" id="1452732"/>
    <lineage>
        <taxon>Bacteria</taxon>
        <taxon>Bacillati</taxon>
        <taxon>Bacillota</taxon>
        <taxon>Bacilli</taxon>
        <taxon>Bacillales</taxon>
        <taxon>Paenibacillaceae</taxon>
        <taxon>Paenibacillus</taxon>
    </lineage>
</organism>
<feature type="transmembrane region" description="Helical" evidence="1">
    <location>
        <begin position="12"/>
        <end position="35"/>
    </location>
</feature>
<accession>A0AAX3M0D2</accession>
<dbReference type="KEGG" id="pka:PQ456_21565"/>
<evidence type="ECO:0008006" key="4">
    <source>
        <dbReference type="Google" id="ProtNLM"/>
    </source>
</evidence>
<keyword evidence="1" id="KW-0472">Membrane</keyword>
<dbReference type="RefSeq" id="WP_273614057.1">
    <property type="nucleotide sequence ID" value="NZ_CP117416.1"/>
</dbReference>
<evidence type="ECO:0000313" key="2">
    <source>
        <dbReference type="EMBL" id="WCT55704.1"/>
    </source>
</evidence>